<dbReference type="Proteomes" id="UP000187203">
    <property type="component" value="Unassembled WGS sequence"/>
</dbReference>
<evidence type="ECO:0000313" key="3">
    <source>
        <dbReference type="Proteomes" id="UP000187203"/>
    </source>
</evidence>
<feature type="region of interest" description="Disordered" evidence="1">
    <location>
        <begin position="1"/>
        <end position="31"/>
    </location>
</feature>
<dbReference type="AlphaFoldDB" id="A0A1R3GXV7"/>
<comment type="caution">
    <text evidence="2">The sequence shown here is derived from an EMBL/GenBank/DDBJ whole genome shotgun (WGS) entry which is preliminary data.</text>
</comment>
<evidence type="ECO:0000256" key="1">
    <source>
        <dbReference type="SAM" id="MobiDB-lite"/>
    </source>
</evidence>
<evidence type="ECO:0000313" key="2">
    <source>
        <dbReference type="EMBL" id="OMO62958.1"/>
    </source>
</evidence>
<protein>
    <submittedName>
        <fullName evidence="2">Uncharacterized protein</fullName>
    </submittedName>
</protein>
<accession>A0A1R3GXV7</accession>
<proteinExistence type="predicted"/>
<gene>
    <name evidence="2" type="ORF">COLO4_32800</name>
</gene>
<sequence length="31" mass="3314">MARVAPPGQEGRGVAPEPHAYFHLPSRVSAK</sequence>
<keyword evidence="3" id="KW-1185">Reference proteome</keyword>
<dbReference type="EMBL" id="AWUE01021228">
    <property type="protein sequence ID" value="OMO62958.1"/>
    <property type="molecule type" value="Genomic_DNA"/>
</dbReference>
<organism evidence="2 3">
    <name type="scientific">Corchorus olitorius</name>
    <dbReference type="NCBI Taxonomy" id="93759"/>
    <lineage>
        <taxon>Eukaryota</taxon>
        <taxon>Viridiplantae</taxon>
        <taxon>Streptophyta</taxon>
        <taxon>Embryophyta</taxon>
        <taxon>Tracheophyta</taxon>
        <taxon>Spermatophyta</taxon>
        <taxon>Magnoliopsida</taxon>
        <taxon>eudicotyledons</taxon>
        <taxon>Gunneridae</taxon>
        <taxon>Pentapetalae</taxon>
        <taxon>rosids</taxon>
        <taxon>malvids</taxon>
        <taxon>Malvales</taxon>
        <taxon>Malvaceae</taxon>
        <taxon>Grewioideae</taxon>
        <taxon>Apeibeae</taxon>
        <taxon>Corchorus</taxon>
    </lineage>
</organism>
<name>A0A1R3GXV7_9ROSI</name>
<reference evidence="3" key="1">
    <citation type="submission" date="2013-09" db="EMBL/GenBank/DDBJ databases">
        <title>Corchorus olitorius genome sequencing.</title>
        <authorList>
            <person name="Alam M."/>
            <person name="Haque M.S."/>
            <person name="Islam M.S."/>
            <person name="Emdad E.M."/>
            <person name="Islam M.M."/>
            <person name="Ahmed B."/>
            <person name="Halim A."/>
            <person name="Hossen Q.M.M."/>
            <person name="Hossain M.Z."/>
            <person name="Ahmed R."/>
            <person name="Khan M.M."/>
            <person name="Islam R."/>
            <person name="Rashid M.M."/>
            <person name="Khan S.A."/>
            <person name="Rahman M.S."/>
            <person name="Alam M."/>
            <person name="Yahiya A.S."/>
            <person name="Khan M.S."/>
            <person name="Azam M.S."/>
            <person name="Haque T."/>
            <person name="Lashkar M.Z.H."/>
            <person name="Akhand A.I."/>
            <person name="Morshed G."/>
            <person name="Roy S."/>
            <person name="Uddin K.S."/>
            <person name="Rabeya T."/>
            <person name="Hossain A.S."/>
            <person name="Chowdhury A."/>
            <person name="Snigdha A.R."/>
            <person name="Mortoza M.S."/>
            <person name="Matin S.A."/>
            <person name="Hoque S.M.E."/>
            <person name="Islam M.K."/>
            <person name="Roy D.K."/>
            <person name="Haider R."/>
            <person name="Moosa M.M."/>
            <person name="Elias S.M."/>
            <person name="Hasan A.M."/>
            <person name="Jahan S."/>
            <person name="Shafiuddin M."/>
            <person name="Mahmood N."/>
            <person name="Shommy N.S."/>
        </authorList>
    </citation>
    <scope>NUCLEOTIDE SEQUENCE [LARGE SCALE GENOMIC DNA]</scope>
    <source>
        <strain evidence="3">cv. O-4</strain>
    </source>
</reference>